<name>A0A195DD63_9HYME</name>
<dbReference type="AlphaFoldDB" id="A0A195DD63"/>
<accession>A0A195DD63</accession>
<gene>
    <name evidence="2" type="ORF">ALC57_17045</name>
</gene>
<feature type="compositionally biased region" description="Polar residues" evidence="1">
    <location>
        <begin position="1"/>
        <end position="12"/>
    </location>
</feature>
<dbReference type="Proteomes" id="UP000078492">
    <property type="component" value="Unassembled WGS sequence"/>
</dbReference>
<dbReference type="STRING" id="471704.A0A195DD63"/>
<proteinExistence type="predicted"/>
<reference evidence="2 3" key="1">
    <citation type="submission" date="2015-09" db="EMBL/GenBank/DDBJ databases">
        <title>Trachymyrmex cornetzi WGS genome.</title>
        <authorList>
            <person name="Nygaard S."/>
            <person name="Hu H."/>
            <person name="Boomsma J."/>
            <person name="Zhang G."/>
        </authorList>
    </citation>
    <scope>NUCLEOTIDE SEQUENCE [LARGE SCALE GENOMIC DNA]</scope>
    <source>
        <strain evidence="2">Tcor2-1</strain>
        <tissue evidence="2">Whole body</tissue>
    </source>
</reference>
<feature type="compositionally biased region" description="Polar residues" evidence="1">
    <location>
        <begin position="166"/>
        <end position="177"/>
    </location>
</feature>
<evidence type="ECO:0000313" key="2">
    <source>
        <dbReference type="EMBL" id="KYN10845.1"/>
    </source>
</evidence>
<protein>
    <submittedName>
        <fullName evidence="2">Uncharacterized protein</fullName>
    </submittedName>
</protein>
<feature type="region of interest" description="Disordered" evidence="1">
    <location>
        <begin position="136"/>
        <end position="177"/>
    </location>
</feature>
<feature type="region of interest" description="Disordered" evidence="1">
    <location>
        <begin position="51"/>
        <end position="74"/>
    </location>
</feature>
<evidence type="ECO:0000256" key="1">
    <source>
        <dbReference type="SAM" id="MobiDB-lite"/>
    </source>
</evidence>
<dbReference type="EMBL" id="KQ980979">
    <property type="protein sequence ID" value="KYN10845.1"/>
    <property type="molecule type" value="Genomic_DNA"/>
</dbReference>
<sequence>MAEASNNDSDVSSLADDTIGNMFSDEFPSDLKEIVSIKTEDSILQEISEHIKRTTKSNNQHRIQDDDETNAEGNIEVNSKENYKAELQKQVEIEEITPFEAVFEQSALEHKEGLYLRTPDKDTIPIKKTKLLDTDTRTNKKCQKSKHENGKDNTVQSIDKTDSNEANKIVDNSSGSEYISSDNEVDFARDNGDNQLFKQRIETNTYPKDEAMHKIDTLFKMPQYI</sequence>
<evidence type="ECO:0000313" key="3">
    <source>
        <dbReference type="Proteomes" id="UP000078492"/>
    </source>
</evidence>
<organism evidence="2 3">
    <name type="scientific">Trachymyrmex cornetzi</name>
    <dbReference type="NCBI Taxonomy" id="471704"/>
    <lineage>
        <taxon>Eukaryota</taxon>
        <taxon>Metazoa</taxon>
        <taxon>Ecdysozoa</taxon>
        <taxon>Arthropoda</taxon>
        <taxon>Hexapoda</taxon>
        <taxon>Insecta</taxon>
        <taxon>Pterygota</taxon>
        <taxon>Neoptera</taxon>
        <taxon>Endopterygota</taxon>
        <taxon>Hymenoptera</taxon>
        <taxon>Apocrita</taxon>
        <taxon>Aculeata</taxon>
        <taxon>Formicoidea</taxon>
        <taxon>Formicidae</taxon>
        <taxon>Myrmicinae</taxon>
        <taxon>Trachymyrmex</taxon>
    </lineage>
</organism>
<keyword evidence="3" id="KW-1185">Reference proteome</keyword>
<feature type="region of interest" description="Disordered" evidence="1">
    <location>
        <begin position="1"/>
        <end position="25"/>
    </location>
</feature>